<dbReference type="InterPro" id="IPR016032">
    <property type="entry name" value="Sig_transdc_resp-reg_C-effctor"/>
</dbReference>
<dbReference type="Gene3D" id="3.30.450.80">
    <property type="entry name" value="Transcription factor LuxR-like, autoinducer-binding domain"/>
    <property type="match status" value="1"/>
</dbReference>
<evidence type="ECO:0000259" key="4">
    <source>
        <dbReference type="PROSITE" id="PS50043"/>
    </source>
</evidence>
<evidence type="ECO:0000313" key="6">
    <source>
        <dbReference type="Proteomes" id="UP001409585"/>
    </source>
</evidence>
<protein>
    <submittedName>
        <fullName evidence="5">LuxR family transcriptional regulator AbaR</fullName>
    </submittedName>
</protein>
<keyword evidence="1" id="KW-0805">Transcription regulation</keyword>
<dbReference type="PANTHER" id="PTHR44688:SF16">
    <property type="entry name" value="DNA-BINDING TRANSCRIPTIONAL ACTIVATOR DEVR_DOSR"/>
    <property type="match status" value="1"/>
</dbReference>
<feature type="domain" description="HTH luxR-type" evidence="4">
    <location>
        <begin position="171"/>
        <end position="236"/>
    </location>
</feature>
<dbReference type="GO" id="GO:0006355">
    <property type="term" value="P:regulation of DNA-templated transcription"/>
    <property type="evidence" value="ECO:0007669"/>
    <property type="project" value="InterPro"/>
</dbReference>
<dbReference type="EMBL" id="BAABLX010000029">
    <property type="protein sequence ID" value="GAA4951181.1"/>
    <property type="molecule type" value="Genomic_DNA"/>
</dbReference>
<comment type="caution">
    <text evidence="5">The sequence shown here is derived from an EMBL/GenBank/DDBJ whole genome shotgun (WGS) entry which is preliminary data.</text>
</comment>
<dbReference type="Pfam" id="PF03472">
    <property type="entry name" value="Autoind_bind"/>
    <property type="match status" value="1"/>
</dbReference>
<dbReference type="PROSITE" id="PS50043">
    <property type="entry name" value="HTH_LUXR_2"/>
    <property type="match status" value="1"/>
</dbReference>
<dbReference type="RefSeq" id="WP_345425278.1">
    <property type="nucleotide sequence ID" value="NZ_AP031496.1"/>
</dbReference>
<dbReference type="Pfam" id="PF00196">
    <property type="entry name" value="GerE"/>
    <property type="match status" value="1"/>
</dbReference>
<dbReference type="PANTHER" id="PTHR44688">
    <property type="entry name" value="DNA-BINDING TRANSCRIPTIONAL ACTIVATOR DEVR_DOSR"/>
    <property type="match status" value="1"/>
</dbReference>
<dbReference type="Proteomes" id="UP001409585">
    <property type="component" value="Unassembled WGS sequence"/>
</dbReference>
<dbReference type="InterPro" id="IPR000792">
    <property type="entry name" value="Tscrpt_reg_LuxR_C"/>
</dbReference>
<proteinExistence type="predicted"/>
<reference evidence="6" key="1">
    <citation type="journal article" date="2019" name="Int. J. Syst. Evol. Microbiol.">
        <title>The Global Catalogue of Microorganisms (GCM) 10K type strain sequencing project: providing services to taxonomists for standard genome sequencing and annotation.</title>
        <authorList>
            <consortium name="The Broad Institute Genomics Platform"/>
            <consortium name="The Broad Institute Genome Sequencing Center for Infectious Disease"/>
            <person name="Wu L."/>
            <person name="Ma J."/>
        </authorList>
    </citation>
    <scope>NUCLEOTIDE SEQUENCE [LARGE SCALE GENOMIC DNA]</scope>
    <source>
        <strain evidence="6">JCM 19134</strain>
    </source>
</reference>
<evidence type="ECO:0000256" key="3">
    <source>
        <dbReference type="ARBA" id="ARBA00023163"/>
    </source>
</evidence>
<dbReference type="AlphaFoldDB" id="A0AAV3U5K6"/>
<organism evidence="5 6">
    <name type="scientific">Halioxenophilus aromaticivorans</name>
    <dbReference type="NCBI Taxonomy" id="1306992"/>
    <lineage>
        <taxon>Bacteria</taxon>
        <taxon>Pseudomonadati</taxon>
        <taxon>Pseudomonadota</taxon>
        <taxon>Gammaproteobacteria</taxon>
        <taxon>Alteromonadales</taxon>
        <taxon>Alteromonadaceae</taxon>
        <taxon>Halioxenophilus</taxon>
    </lineage>
</organism>
<keyword evidence="2" id="KW-0238">DNA-binding</keyword>
<name>A0AAV3U5K6_9ALTE</name>
<gene>
    <name evidence="5" type="primary">abaR</name>
    <name evidence="5" type="ORF">GCM10025791_34520</name>
</gene>
<dbReference type="PRINTS" id="PR00038">
    <property type="entry name" value="HTHLUXR"/>
</dbReference>
<dbReference type="SUPFAM" id="SSF46894">
    <property type="entry name" value="C-terminal effector domain of the bipartite response regulators"/>
    <property type="match status" value="1"/>
</dbReference>
<dbReference type="InterPro" id="IPR005143">
    <property type="entry name" value="TF_LuxR_autoind-bd_dom"/>
</dbReference>
<dbReference type="SMART" id="SM00421">
    <property type="entry name" value="HTH_LUXR"/>
    <property type="match status" value="1"/>
</dbReference>
<evidence type="ECO:0000256" key="2">
    <source>
        <dbReference type="ARBA" id="ARBA00023125"/>
    </source>
</evidence>
<dbReference type="InterPro" id="IPR036693">
    <property type="entry name" value="TF_LuxR_autoind-bd_dom_sf"/>
</dbReference>
<keyword evidence="3" id="KW-0804">Transcription</keyword>
<dbReference type="CDD" id="cd06170">
    <property type="entry name" value="LuxR_C_like"/>
    <property type="match status" value="1"/>
</dbReference>
<evidence type="ECO:0000313" key="5">
    <source>
        <dbReference type="EMBL" id="GAA4951181.1"/>
    </source>
</evidence>
<sequence>MTIDQFIFECEEASNEQTLFNLLHNEVKSLGFDYCVFSLLTNHPDLNLPTSRGLFVSSMSSWVQELNQGQFDDVDPFRSHCFYGHGVLTLSALKTSDQLSAAQIKFIQSTESRGFHDRVTVALKGAAGAVASVDLGRDLKGRPPTRQTLHKLNALCQHFYLAYCQLKSSAKAFAYMTLTGKEREVLEWSAKGFTKAEIGVQLHISSHTVDYHSRKLARKLGARNITAAAVNALNRGLIHVSY</sequence>
<accession>A0AAV3U5K6</accession>
<evidence type="ECO:0000256" key="1">
    <source>
        <dbReference type="ARBA" id="ARBA00023015"/>
    </source>
</evidence>
<dbReference type="SUPFAM" id="SSF75516">
    <property type="entry name" value="Pheromone-binding domain of LuxR-like quorum-sensing transcription factors"/>
    <property type="match status" value="1"/>
</dbReference>
<keyword evidence="6" id="KW-1185">Reference proteome</keyword>
<dbReference type="GO" id="GO:0003677">
    <property type="term" value="F:DNA binding"/>
    <property type="evidence" value="ECO:0007669"/>
    <property type="project" value="UniProtKB-KW"/>
</dbReference>
<dbReference type="Gene3D" id="1.10.10.10">
    <property type="entry name" value="Winged helix-like DNA-binding domain superfamily/Winged helix DNA-binding domain"/>
    <property type="match status" value="1"/>
</dbReference>
<dbReference type="InterPro" id="IPR036388">
    <property type="entry name" value="WH-like_DNA-bd_sf"/>
</dbReference>